<name>A0ABW2U166_9BACT</name>
<keyword evidence="2" id="KW-1185">Reference proteome</keyword>
<sequence length="306" mass="32935">MDELTTQADAGMRLGLWHDHLALTAAVYQRATRANRSFIGRFDASDPTDLTNRGVELTLAGSWQRGRLQGSSSLAVSFIRNRYDKPAGSMALDYRPAPYYFVVRPGQPLASFIGYRYLGVDAAGRPQFEGGAGSGGAAQQILGSGLPQQLLNFTQELHYGRYGLSAQVDGLFGYQVFDPNLSLLDLPYGGFNATTRVRDRWTPTNLNTDVPRAGTTTAGFSGPSTYTLQSGNHVRLSSVVLTAGVWRRAPHAVSVFLSGTNLLVFSAYRGFDPNVSAGEADAKQAGLDQAAYPTPRTVALGVRASF</sequence>
<comment type="caution">
    <text evidence="1">The sequence shown here is derived from an EMBL/GenBank/DDBJ whole genome shotgun (WGS) entry which is preliminary data.</text>
</comment>
<dbReference type="EMBL" id="JBHTEK010000001">
    <property type="protein sequence ID" value="MFC7667067.1"/>
    <property type="molecule type" value="Genomic_DNA"/>
</dbReference>
<reference evidence="2" key="1">
    <citation type="journal article" date="2019" name="Int. J. Syst. Evol. Microbiol.">
        <title>The Global Catalogue of Microorganisms (GCM) 10K type strain sequencing project: providing services to taxonomists for standard genome sequencing and annotation.</title>
        <authorList>
            <consortium name="The Broad Institute Genomics Platform"/>
            <consortium name="The Broad Institute Genome Sequencing Center for Infectious Disease"/>
            <person name="Wu L."/>
            <person name="Ma J."/>
        </authorList>
    </citation>
    <scope>NUCLEOTIDE SEQUENCE [LARGE SCALE GENOMIC DNA]</scope>
    <source>
        <strain evidence="2">JCM 19635</strain>
    </source>
</reference>
<organism evidence="1 2">
    <name type="scientific">Hymenobacter humi</name>
    <dbReference type="NCBI Taxonomy" id="1411620"/>
    <lineage>
        <taxon>Bacteria</taxon>
        <taxon>Pseudomonadati</taxon>
        <taxon>Bacteroidota</taxon>
        <taxon>Cytophagia</taxon>
        <taxon>Cytophagales</taxon>
        <taxon>Hymenobacteraceae</taxon>
        <taxon>Hymenobacter</taxon>
    </lineage>
</organism>
<evidence type="ECO:0008006" key="3">
    <source>
        <dbReference type="Google" id="ProtNLM"/>
    </source>
</evidence>
<dbReference type="RefSeq" id="WP_380201296.1">
    <property type="nucleotide sequence ID" value="NZ_JBHTEK010000001.1"/>
</dbReference>
<accession>A0ABW2U166</accession>
<gene>
    <name evidence="1" type="ORF">ACFQT0_06270</name>
</gene>
<evidence type="ECO:0000313" key="1">
    <source>
        <dbReference type="EMBL" id="MFC7667067.1"/>
    </source>
</evidence>
<dbReference type="SUPFAM" id="SSF56935">
    <property type="entry name" value="Porins"/>
    <property type="match status" value="1"/>
</dbReference>
<proteinExistence type="predicted"/>
<evidence type="ECO:0000313" key="2">
    <source>
        <dbReference type="Proteomes" id="UP001596513"/>
    </source>
</evidence>
<dbReference type="Proteomes" id="UP001596513">
    <property type="component" value="Unassembled WGS sequence"/>
</dbReference>
<protein>
    <recommendedName>
        <fullName evidence="3">TonB-dependent receptor</fullName>
    </recommendedName>
</protein>